<comment type="caution">
    <text evidence="2">The sequence shown here is derived from an EMBL/GenBank/DDBJ whole genome shotgun (WGS) entry which is preliminary data.</text>
</comment>
<accession>A0A7K1FHI3</accession>
<dbReference type="GO" id="GO:0016491">
    <property type="term" value="F:oxidoreductase activity"/>
    <property type="evidence" value="ECO:0007669"/>
    <property type="project" value="InterPro"/>
</dbReference>
<keyword evidence="3" id="KW-1185">Reference proteome</keyword>
<dbReference type="InterPro" id="IPR020843">
    <property type="entry name" value="ER"/>
</dbReference>
<protein>
    <submittedName>
        <fullName evidence="2">Zinc-binding dehydrogenase</fullName>
    </submittedName>
</protein>
<dbReference type="SUPFAM" id="SSF51735">
    <property type="entry name" value="NAD(P)-binding Rossmann-fold domains"/>
    <property type="match status" value="1"/>
</dbReference>
<dbReference type="Gene3D" id="3.90.180.10">
    <property type="entry name" value="Medium-chain alcohol dehydrogenases, catalytic domain"/>
    <property type="match status" value="1"/>
</dbReference>
<sequence>MRALVVKDVGASPVVADFAEPDPGPDEIVVEMLAAGVHPIVRMIAAGRHYGSHAELPFVPGVDGIGRLPDGTVAYVGFARAPWGTLCERTVIPAGWSIPLPAGADPVVVAATMNPLAAVWMALVHRAALKSGERLLVLGATGASGRLAVQLAAGMGAGEVVAVGRNPAVLEQLGAAPGVTAVSLSDTDRLAGVLGEQGVDVVLDYLWGPPAETVIGLLTRTGLTHHATGTRWVQVGEMAGSRMTLDATPLRSSGLTLLGSGAGSVDPRVVAGAIPELLGMVASGSVAAELRAVPLADAGTAWDLEDPRRLVVTF</sequence>
<dbReference type="AlphaFoldDB" id="A0A7K1FHI3"/>
<evidence type="ECO:0000259" key="1">
    <source>
        <dbReference type="SMART" id="SM00829"/>
    </source>
</evidence>
<organism evidence="2 3">
    <name type="scientific">Nakamurella alba</name>
    <dbReference type="NCBI Taxonomy" id="2665158"/>
    <lineage>
        <taxon>Bacteria</taxon>
        <taxon>Bacillati</taxon>
        <taxon>Actinomycetota</taxon>
        <taxon>Actinomycetes</taxon>
        <taxon>Nakamurellales</taxon>
        <taxon>Nakamurellaceae</taxon>
        <taxon>Nakamurella</taxon>
    </lineage>
</organism>
<dbReference type="Gene3D" id="3.40.50.720">
    <property type="entry name" value="NAD(P)-binding Rossmann-like Domain"/>
    <property type="match status" value="1"/>
</dbReference>
<dbReference type="InterPro" id="IPR051397">
    <property type="entry name" value="Zn-ADH-like_protein"/>
</dbReference>
<dbReference type="PANTHER" id="PTHR43677:SF11">
    <property type="entry name" value="ZINC-CONTAINING ALCOHOL DEHYDROGENASE"/>
    <property type="match status" value="1"/>
</dbReference>
<dbReference type="SUPFAM" id="SSF50129">
    <property type="entry name" value="GroES-like"/>
    <property type="match status" value="1"/>
</dbReference>
<evidence type="ECO:0000313" key="3">
    <source>
        <dbReference type="Proteomes" id="UP000460221"/>
    </source>
</evidence>
<dbReference type="EMBL" id="WLYK01000001">
    <property type="protein sequence ID" value="MTD13581.1"/>
    <property type="molecule type" value="Genomic_DNA"/>
</dbReference>
<dbReference type="PANTHER" id="PTHR43677">
    <property type="entry name" value="SHORT-CHAIN DEHYDROGENASE/REDUCTASE"/>
    <property type="match status" value="1"/>
</dbReference>
<proteinExistence type="predicted"/>
<gene>
    <name evidence="2" type="ORF">GIS00_06435</name>
</gene>
<feature type="domain" description="Enoyl reductase (ER)" evidence="1">
    <location>
        <begin position="10"/>
        <end position="312"/>
    </location>
</feature>
<name>A0A7K1FHI3_9ACTN</name>
<dbReference type="RefSeq" id="WP_154767406.1">
    <property type="nucleotide sequence ID" value="NZ_WLYK01000001.1"/>
</dbReference>
<evidence type="ECO:0000313" key="2">
    <source>
        <dbReference type="EMBL" id="MTD13581.1"/>
    </source>
</evidence>
<dbReference type="Proteomes" id="UP000460221">
    <property type="component" value="Unassembled WGS sequence"/>
</dbReference>
<reference evidence="2 3" key="1">
    <citation type="submission" date="2019-11" db="EMBL/GenBank/DDBJ databases">
        <authorList>
            <person name="Jiang L.-Q."/>
        </authorList>
    </citation>
    <scope>NUCLEOTIDE SEQUENCE [LARGE SCALE GENOMIC DNA]</scope>
    <source>
        <strain evidence="2 3">YIM 132087</strain>
    </source>
</reference>
<dbReference type="SMART" id="SM00829">
    <property type="entry name" value="PKS_ER"/>
    <property type="match status" value="1"/>
</dbReference>
<dbReference type="InterPro" id="IPR036291">
    <property type="entry name" value="NAD(P)-bd_dom_sf"/>
</dbReference>
<dbReference type="InterPro" id="IPR011032">
    <property type="entry name" value="GroES-like_sf"/>
</dbReference>